<reference evidence="1 2" key="1">
    <citation type="submission" date="2024-09" db="EMBL/GenBank/DDBJ databases">
        <authorList>
            <person name="Sun Q."/>
            <person name="Mori K."/>
        </authorList>
    </citation>
    <scope>NUCLEOTIDE SEQUENCE [LARGE SCALE GENOMIC DNA]</scope>
    <source>
        <strain evidence="1 2">CCM 7415</strain>
    </source>
</reference>
<evidence type="ECO:0000313" key="2">
    <source>
        <dbReference type="Proteomes" id="UP001589814"/>
    </source>
</evidence>
<proteinExistence type="predicted"/>
<accession>A0ABV6G0Z8</accession>
<protein>
    <submittedName>
        <fullName evidence="1">Uncharacterized protein</fullName>
    </submittedName>
</protein>
<comment type="caution">
    <text evidence="1">The sequence shown here is derived from an EMBL/GenBank/DDBJ whole genome shotgun (WGS) entry which is preliminary data.</text>
</comment>
<evidence type="ECO:0000313" key="1">
    <source>
        <dbReference type="EMBL" id="MFC0266697.1"/>
    </source>
</evidence>
<organism evidence="1 2">
    <name type="scientific">Kushneria aurantia</name>
    <dbReference type="NCBI Taxonomy" id="504092"/>
    <lineage>
        <taxon>Bacteria</taxon>
        <taxon>Pseudomonadati</taxon>
        <taxon>Pseudomonadota</taxon>
        <taxon>Gammaproteobacteria</taxon>
        <taxon>Oceanospirillales</taxon>
        <taxon>Halomonadaceae</taxon>
        <taxon>Kushneria</taxon>
    </lineage>
</organism>
<keyword evidence="2" id="KW-1185">Reference proteome</keyword>
<dbReference type="Proteomes" id="UP001589814">
    <property type="component" value="Unassembled WGS sequence"/>
</dbReference>
<dbReference type="EMBL" id="JBHLVX010000005">
    <property type="protein sequence ID" value="MFC0266697.1"/>
    <property type="molecule type" value="Genomic_DNA"/>
</dbReference>
<name>A0ABV6G0Z8_9GAMM</name>
<sequence>MKRILMVGCEWYTHYYPGLLNDDAEVTTLEVDPAKRAFGGNNAALLLERTDDA</sequence>
<dbReference type="RefSeq" id="WP_019951242.1">
    <property type="nucleotide sequence ID" value="NZ_JBHLVX010000005.1"/>
</dbReference>
<gene>
    <name evidence="1" type="ORF">ACFFHW_01580</name>
</gene>